<evidence type="ECO:0000313" key="7">
    <source>
        <dbReference type="Proteomes" id="UP001319827"/>
    </source>
</evidence>
<evidence type="ECO:0000256" key="3">
    <source>
        <dbReference type="ARBA" id="ARBA00023014"/>
    </source>
</evidence>
<dbReference type="SUPFAM" id="SSF52343">
    <property type="entry name" value="Ferredoxin reductase-like, C-terminal NADP-linked domain"/>
    <property type="match status" value="1"/>
</dbReference>
<dbReference type="InterPro" id="IPR019480">
    <property type="entry name" value="Dihydroorotate_DH_Fe-S-bd"/>
</dbReference>
<dbReference type="Gene3D" id="3.40.50.80">
    <property type="entry name" value="Nucleotide-binding domain of ferredoxin-NADP reductase (FNR) module"/>
    <property type="match status" value="1"/>
</dbReference>
<feature type="domain" description="4Fe-4S ferredoxin-type" evidence="4">
    <location>
        <begin position="212"/>
        <end position="244"/>
    </location>
</feature>
<keyword evidence="7" id="KW-1185">Reference proteome</keyword>
<organism evidence="6 7">
    <name type="scientific">Desulfuromonas versatilis</name>
    <dbReference type="NCBI Taxonomy" id="2802975"/>
    <lineage>
        <taxon>Bacteria</taxon>
        <taxon>Pseudomonadati</taxon>
        <taxon>Thermodesulfobacteriota</taxon>
        <taxon>Desulfuromonadia</taxon>
        <taxon>Desulfuromonadales</taxon>
        <taxon>Desulfuromonadaceae</taxon>
        <taxon>Desulfuromonas</taxon>
    </lineage>
</organism>
<dbReference type="InterPro" id="IPR017938">
    <property type="entry name" value="Riboflavin_synthase-like_b-brl"/>
</dbReference>
<dbReference type="PANTHER" id="PTHR40447:SF1">
    <property type="entry name" value="ANAEROBIC SULFITE REDUCTASE SUBUNIT A"/>
    <property type="match status" value="1"/>
</dbReference>
<evidence type="ECO:0000313" key="6">
    <source>
        <dbReference type="EMBL" id="BCR06570.1"/>
    </source>
</evidence>
<dbReference type="SUPFAM" id="SSF46548">
    <property type="entry name" value="alpha-helical ferredoxin"/>
    <property type="match status" value="1"/>
</dbReference>
<feature type="domain" description="FAD-binding FR-type" evidence="5">
    <location>
        <begin position="343"/>
        <end position="438"/>
    </location>
</feature>
<dbReference type="InterPro" id="IPR001433">
    <property type="entry name" value="OxRdtase_FAD/NAD-bd"/>
</dbReference>
<dbReference type="SUPFAM" id="SSF63380">
    <property type="entry name" value="Riboflavin synthase domain-like"/>
    <property type="match status" value="1"/>
</dbReference>
<proteinExistence type="predicted"/>
<dbReference type="PROSITE" id="PS51379">
    <property type="entry name" value="4FE4S_FER_2"/>
    <property type="match status" value="1"/>
</dbReference>
<accession>A0ABN6E2J5</accession>
<dbReference type="Pfam" id="PF17179">
    <property type="entry name" value="Fer4_22"/>
    <property type="match status" value="1"/>
</dbReference>
<dbReference type="InterPro" id="IPR017896">
    <property type="entry name" value="4Fe4S_Fe-S-bd"/>
</dbReference>
<dbReference type="PROSITE" id="PS00198">
    <property type="entry name" value="4FE4S_FER_1"/>
    <property type="match status" value="1"/>
</dbReference>
<gene>
    <name evidence="6" type="ORF">DESUT3_36390</name>
</gene>
<dbReference type="PANTHER" id="PTHR40447">
    <property type="entry name" value="ANAEROBIC SULFITE REDUCTASE SUBUNIT A"/>
    <property type="match status" value="1"/>
</dbReference>
<dbReference type="Pfam" id="PF00175">
    <property type="entry name" value="NAD_binding_1"/>
    <property type="match status" value="1"/>
</dbReference>
<dbReference type="Pfam" id="PF00970">
    <property type="entry name" value="FAD_binding_6"/>
    <property type="match status" value="1"/>
</dbReference>
<keyword evidence="1" id="KW-0479">Metal-binding</keyword>
<dbReference type="InterPro" id="IPR008333">
    <property type="entry name" value="Cbr1-like_FAD-bd_dom"/>
</dbReference>
<dbReference type="InterPro" id="IPR039261">
    <property type="entry name" value="FNR_nucleotide-bd"/>
</dbReference>
<reference evidence="6 7" key="2">
    <citation type="journal article" date="2021" name="Int. J. Syst. Evol. Microbiol.">
        <title>Isolation and Polyphasic Characterization of Desulfuromonas versatilis sp. Nov., an Electrogenic Bacteria Capable of Versatile Metabolism Isolated from a Graphene Oxide-Reducing Enrichment Culture.</title>
        <authorList>
            <person name="Xie L."/>
            <person name="Yoshida N."/>
            <person name="Ishii S."/>
            <person name="Meng L."/>
        </authorList>
    </citation>
    <scope>NUCLEOTIDE SEQUENCE [LARGE SCALE GENOMIC DNA]</scope>
    <source>
        <strain evidence="6 7">NIT-T3</strain>
    </source>
</reference>
<reference evidence="6 7" key="1">
    <citation type="journal article" date="2016" name="C (Basel)">
        <title>Selective Growth of and Electricity Production by Marine Exoelectrogenic Bacteria in Self-Aggregated Hydrogel of Microbially Reduced Graphene Oxide.</title>
        <authorList>
            <person name="Yoshida N."/>
            <person name="Goto Y."/>
            <person name="Miyata Y."/>
        </authorList>
    </citation>
    <scope>NUCLEOTIDE SEQUENCE [LARGE SCALE GENOMIC DNA]</scope>
    <source>
        <strain evidence="6 7">NIT-T3</strain>
    </source>
</reference>
<dbReference type="Pfam" id="PF10418">
    <property type="entry name" value="DHODB_Fe-S_bind"/>
    <property type="match status" value="1"/>
</dbReference>
<name>A0ABN6E2J5_9BACT</name>
<dbReference type="PROSITE" id="PS51384">
    <property type="entry name" value="FAD_FR"/>
    <property type="match status" value="1"/>
</dbReference>
<protein>
    <submittedName>
        <fullName evidence="6">Uncharacterized protein</fullName>
    </submittedName>
</protein>
<dbReference type="InterPro" id="IPR017900">
    <property type="entry name" value="4Fe4S_Fe_S_CS"/>
</dbReference>
<keyword evidence="2" id="KW-0408">Iron</keyword>
<dbReference type="EMBL" id="AP024355">
    <property type="protein sequence ID" value="BCR06570.1"/>
    <property type="molecule type" value="Genomic_DNA"/>
</dbReference>
<sequence length="610" mass="67813">MSRGEIDLFVRSLSSAFEVVGVRDRRGRLTLDRIDDPAELQLEFPPQVHSPKKYLFPNWEKLFRFRLGGRVLLEPEKAAVPRIIFGMHPCDLHAVQVLDDCLFEGEADSAYRAKREATVLIGVDCVPDEHCFCTSMGTDRIAEGFDLFFHKADGGYLVQSGSSRGEALLARHAPLVAGQAGAPPLALQAKQCGHSLHFPVESLAPLLGGSYDHPIWKQIGERCLGCGACTLLCPTCYCFNVQDRLDLDLEGGERVRTWDSCQLDQFTRVAGGADFRAHQADRQRHRFFRKYKYLWEKHQRTACVGCGRCSRECLSRIDPPAVLHTLFEEQALPAMVGAPGSEYHPQLAQIIEMQDLTEQEKIFRMRLPDPVSFAPGAFMQVSVFGLGEAPFTIASAPTDGRVLDIVVRSAGNLTRALHRLQKGDEVGIRGPFGSGFPLENFCGRDVLLVAGGLGMITLRSLLLTILSRRAEFGRVTLLYGVRDAASFLFRDELLEWHRSGLLDCRFAVDNPDASWGVARGDITQLFRDLEVAPAGSVAAVSGPPAMYRFTTPLLRRLGFAEQEIYLNLERHMKCGLGKCGKCQINDICVCECGPIFAYSRVKHLREAIER</sequence>
<evidence type="ECO:0000259" key="4">
    <source>
        <dbReference type="PROSITE" id="PS51379"/>
    </source>
</evidence>
<dbReference type="CDD" id="cd06221">
    <property type="entry name" value="sulfite_reductase_like"/>
    <property type="match status" value="1"/>
</dbReference>
<dbReference type="Gene3D" id="2.40.30.10">
    <property type="entry name" value="Translation factors"/>
    <property type="match status" value="1"/>
</dbReference>
<evidence type="ECO:0000256" key="2">
    <source>
        <dbReference type="ARBA" id="ARBA00023004"/>
    </source>
</evidence>
<evidence type="ECO:0000259" key="5">
    <source>
        <dbReference type="PROSITE" id="PS51384"/>
    </source>
</evidence>
<dbReference type="Proteomes" id="UP001319827">
    <property type="component" value="Chromosome"/>
</dbReference>
<keyword evidence="3" id="KW-0411">Iron-sulfur</keyword>
<evidence type="ECO:0000256" key="1">
    <source>
        <dbReference type="ARBA" id="ARBA00022723"/>
    </source>
</evidence>
<dbReference type="InterPro" id="IPR017927">
    <property type="entry name" value="FAD-bd_FR_type"/>
</dbReference>